<keyword evidence="4" id="KW-1185">Reference proteome</keyword>
<protein>
    <submittedName>
        <fullName evidence="3">Arsenate reductase ArsC</fullName>
    </submittedName>
</protein>
<dbReference type="PANTHER" id="PTHR43428:SF1">
    <property type="entry name" value="ARSENATE REDUCTASE"/>
    <property type="match status" value="1"/>
</dbReference>
<dbReference type="SUPFAM" id="SSF52788">
    <property type="entry name" value="Phosphotyrosine protein phosphatases I"/>
    <property type="match status" value="1"/>
</dbReference>
<dbReference type="PANTHER" id="PTHR43428">
    <property type="entry name" value="ARSENATE REDUCTASE"/>
    <property type="match status" value="1"/>
</dbReference>
<dbReference type="InterPro" id="IPR036196">
    <property type="entry name" value="Ptyr_pPase_sf"/>
</dbReference>
<dbReference type="EMBL" id="JAGSND010000007">
    <property type="protein sequence ID" value="MBR0598571.1"/>
    <property type="molecule type" value="Genomic_DNA"/>
</dbReference>
<evidence type="ECO:0000256" key="1">
    <source>
        <dbReference type="ARBA" id="ARBA00022849"/>
    </source>
</evidence>
<name>A0A8J8B2A8_9FIRM</name>
<proteinExistence type="predicted"/>
<evidence type="ECO:0000259" key="2">
    <source>
        <dbReference type="SMART" id="SM00226"/>
    </source>
</evidence>
<evidence type="ECO:0000313" key="3">
    <source>
        <dbReference type="EMBL" id="MBR0598571.1"/>
    </source>
</evidence>
<dbReference type="Pfam" id="PF01451">
    <property type="entry name" value="LMWPc"/>
    <property type="match status" value="1"/>
</dbReference>
<organism evidence="3 4">
    <name type="scientific">Sinanaerobacter chloroacetimidivorans</name>
    <dbReference type="NCBI Taxonomy" id="2818044"/>
    <lineage>
        <taxon>Bacteria</taxon>
        <taxon>Bacillati</taxon>
        <taxon>Bacillota</taxon>
        <taxon>Clostridia</taxon>
        <taxon>Peptostreptococcales</taxon>
        <taxon>Anaerovoracaceae</taxon>
        <taxon>Sinanaerobacter</taxon>
    </lineage>
</organism>
<dbReference type="GO" id="GO:0046685">
    <property type="term" value="P:response to arsenic-containing substance"/>
    <property type="evidence" value="ECO:0007669"/>
    <property type="project" value="UniProtKB-KW"/>
</dbReference>
<comment type="caution">
    <text evidence="3">The sequence shown here is derived from an EMBL/GenBank/DDBJ whole genome shotgun (WGS) entry which is preliminary data.</text>
</comment>
<dbReference type="SMART" id="SM00226">
    <property type="entry name" value="LMWPc"/>
    <property type="match status" value="1"/>
</dbReference>
<reference evidence="3" key="2">
    <citation type="submission" date="2021-04" db="EMBL/GenBank/DDBJ databases">
        <authorList>
            <person name="Liu J."/>
        </authorList>
    </citation>
    <scope>NUCLEOTIDE SEQUENCE</scope>
    <source>
        <strain evidence="3">BAD-6</strain>
    </source>
</reference>
<gene>
    <name evidence="3" type="ORF">KCX82_11830</name>
</gene>
<reference evidence="3" key="1">
    <citation type="submission" date="2021-04" db="EMBL/GenBank/DDBJ databases">
        <title>Sinoanaerobacter chloroacetimidivorans sp. nov., an obligate anaerobic bacterium isolated from anaerobic sludge.</title>
        <authorList>
            <person name="Bao Y."/>
        </authorList>
    </citation>
    <scope>NUCLEOTIDE SEQUENCE</scope>
    <source>
        <strain evidence="3">BAD-6</strain>
    </source>
</reference>
<accession>A0A8J8B2A8</accession>
<feature type="domain" description="Phosphotyrosine protein phosphatase I" evidence="2">
    <location>
        <begin position="2"/>
        <end position="138"/>
    </location>
</feature>
<dbReference type="Gene3D" id="3.40.50.2300">
    <property type="match status" value="1"/>
</dbReference>
<dbReference type="CDD" id="cd16345">
    <property type="entry name" value="LMWP_ArsC"/>
    <property type="match status" value="1"/>
</dbReference>
<dbReference type="RefSeq" id="WP_227018692.1">
    <property type="nucleotide sequence ID" value="NZ_JAGSND010000007.1"/>
</dbReference>
<sequence>MIKVLFVCVHNSARSQMAEAFLNKQGQGDFLAESAGLEPAPLNELVAKAMSEIGYDISGNETNSVFDFYKEGRKYNMIVKVCDTESGQKCPIFPLTLRVLNWNLPDPSEFVGTDEEKLIQIRALRDKIKDLVVSLINEFKDLDTSAETRN</sequence>
<evidence type="ECO:0000313" key="4">
    <source>
        <dbReference type="Proteomes" id="UP000675664"/>
    </source>
</evidence>
<dbReference type="AlphaFoldDB" id="A0A8J8B2A8"/>
<dbReference type="InterPro" id="IPR023485">
    <property type="entry name" value="Ptyr_pPase"/>
</dbReference>
<dbReference type="Proteomes" id="UP000675664">
    <property type="component" value="Unassembled WGS sequence"/>
</dbReference>
<keyword evidence="1" id="KW-0059">Arsenical resistance</keyword>